<feature type="compositionally biased region" description="Low complexity" evidence="4">
    <location>
        <begin position="527"/>
        <end position="542"/>
    </location>
</feature>
<reference evidence="6 7" key="1">
    <citation type="journal article" date="2017" name="Gigascience">
        <title>Genome sequence of the small brown planthopper, Laodelphax striatellus.</title>
        <authorList>
            <person name="Zhu J."/>
            <person name="Jiang F."/>
            <person name="Wang X."/>
            <person name="Yang P."/>
            <person name="Bao Y."/>
            <person name="Zhao W."/>
            <person name="Wang W."/>
            <person name="Lu H."/>
            <person name="Wang Q."/>
            <person name="Cui N."/>
            <person name="Li J."/>
            <person name="Chen X."/>
            <person name="Luo L."/>
            <person name="Yu J."/>
            <person name="Kang L."/>
            <person name="Cui F."/>
        </authorList>
    </citation>
    <scope>NUCLEOTIDE SEQUENCE [LARGE SCALE GENOMIC DNA]</scope>
    <source>
        <strain evidence="6">Lst14</strain>
    </source>
</reference>
<feature type="compositionally biased region" description="Basic and acidic residues" evidence="4">
    <location>
        <begin position="841"/>
        <end position="853"/>
    </location>
</feature>
<feature type="compositionally biased region" description="Pro residues" evidence="4">
    <location>
        <begin position="573"/>
        <end position="583"/>
    </location>
</feature>
<evidence type="ECO:0000313" key="7">
    <source>
        <dbReference type="Proteomes" id="UP000291343"/>
    </source>
</evidence>
<feature type="region of interest" description="Disordered" evidence="4">
    <location>
        <begin position="975"/>
        <end position="1079"/>
    </location>
</feature>
<evidence type="ECO:0000256" key="1">
    <source>
        <dbReference type="ARBA" id="ARBA00009689"/>
    </source>
</evidence>
<dbReference type="PANTHER" id="PTHR15109:SF4">
    <property type="entry name" value="FAM193 C-TERMINAL DOMAIN-CONTAINING PROTEIN"/>
    <property type="match status" value="1"/>
</dbReference>
<proteinExistence type="inferred from homology"/>
<feature type="compositionally biased region" description="Low complexity" evidence="4">
    <location>
        <begin position="904"/>
        <end position="922"/>
    </location>
</feature>
<dbReference type="InterPro" id="IPR031802">
    <property type="entry name" value="FAM193_C"/>
</dbReference>
<dbReference type="EMBL" id="QKKF02004048">
    <property type="protein sequence ID" value="RZF47546.1"/>
    <property type="molecule type" value="Genomic_DNA"/>
</dbReference>
<dbReference type="InParanoid" id="A0A482XP81"/>
<feature type="region of interest" description="Disordered" evidence="4">
    <location>
        <begin position="866"/>
        <end position="926"/>
    </location>
</feature>
<dbReference type="OrthoDB" id="10044608at2759"/>
<name>A0A482XP81_LAOST</name>
<keyword evidence="3" id="KW-0175">Coiled coil</keyword>
<evidence type="ECO:0000256" key="3">
    <source>
        <dbReference type="ARBA" id="ARBA00023054"/>
    </source>
</evidence>
<feature type="compositionally biased region" description="Low complexity" evidence="4">
    <location>
        <begin position="1195"/>
        <end position="1205"/>
    </location>
</feature>
<feature type="compositionally biased region" description="Pro residues" evidence="4">
    <location>
        <begin position="1137"/>
        <end position="1152"/>
    </location>
</feature>
<feature type="compositionally biased region" description="Low complexity" evidence="4">
    <location>
        <begin position="993"/>
        <end position="1028"/>
    </location>
</feature>
<comment type="similarity">
    <text evidence="1">Belongs to the FAM193 family.</text>
</comment>
<keyword evidence="2" id="KW-0597">Phosphoprotein</keyword>
<feature type="compositionally biased region" description="Polar residues" evidence="4">
    <location>
        <begin position="687"/>
        <end position="699"/>
    </location>
</feature>
<evidence type="ECO:0000259" key="5">
    <source>
        <dbReference type="Pfam" id="PF15914"/>
    </source>
</evidence>
<feature type="compositionally biased region" description="Basic residues" evidence="4">
    <location>
        <begin position="884"/>
        <end position="895"/>
    </location>
</feature>
<feature type="compositionally biased region" description="Basic residues" evidence="4">
    <location>
        <begin position="1185"/>
        <end position="1194"/>
    </location>
</feature>
<sequence>MSCSDSQALLEENSLPASDMGDVLGKESDETEGDELSEDFKDFSSAREDADGAPSNEEESATENGDLETPEEKTEKVTDEEKACTCDACKEQRLQNAENIEETRRLQAHWMELRQYIRSVYRMAMEGKNMHPNSYQPHIKELVHKLCSCDPHQLFQRLETQVQEFVIEAKVRQLELLHNRDTPDLPRLFITGLLDSYKKLMSAASQLAPLLEQLQSSHLNKFNVTWKVLNQHLYQSCVYTDPLVQNNVPHFISELGNATENLDGMRELVHDFLSFDDEITLVGGMWREVETRIHQYNQEQATLKAKQRMLQEDWEFLKAQRKLIQQKMLNKSTSDVCEFEEVEDGDMTSTGQTHRECPCDECSMSQLLSCSGLVTPPLSPGLPYCGFGKTDIDLRQIIRTEGEGREQVGEQSENPSCECHVCTAPPVSSPMELETGATNPSLHGGGFHLYPHIHGPSRGAFIVGGETASEYPHPYPLHPGPSGKHSPNLDEIRAFQMAFSAPSTHYPRSLSELPFPLPPPQPHNHHQPGAAAAAAPPVAAPGHQPPPQPKQPQKCAAPPPLQPADSSTHPKGPRPVTPPPAAPAPTAASKPKQAAAASLTNGTSSKNSLSSSSNHRTHRHSTTQTPVVTSDHHHHHPTGHSRVHQSHPDGVKHSNSSQPHSCHKHAEPIKRVACSDQHGDEEDSTSPEDSCSERSTSTQRDSRHCDCCYCEVFGHGVPSVAPVSRHYQEMRERLRQLLTKKKAKCKAGGGGGGGASQTAAAATPAASTATASSSQPAAAANAAPATAKPTSSVPAAVAATTSEAAKDTRALEDLLDFIEGNPAAKCQDAKKAAKKARQRQKKQEELDRKRREEEEAERRRQELLIQQQKQQAALLKKQQQQQKQNKKNQKGKKKGGGGGGGGAAKENSNSSSNAQASAAAAKSEPQMVTIKRVMEPHSTEPTVTITLRGATPNEDQVLYTLLNGQVCQVQKEAAKSAKGKQQNQSVTIQPVQSNKTKNNAQNNNNNNSTSNKNTVQNKKNSNNSSTANSKKKEVNNHNQMNGHASSNKGDSNSNNRKVLNQQQQQQQQHAATAAPPQLTSPTAIQINNAINRLSSRPPSAMHGFSFDQLNLPPGITITKVDPATLQHRRNVQVKQQTPPPTIATPPPPPPKPASSNVIVVDTGKLKDFASAPQNGYTDDGSNGNGKKKKNKNKKGTNNVNGGSSNMVTLTMNGGMKPAAMQQQQQQPQPQNGKVPQAAIIKLNGSMVTIRSPALHQALVASEAAAAAAAAASDPQQLAADGKKKKKKKKGAASRPDEWNLVDSVFAPKDIDLENGDIDDAERELEAFKRFCQQSVPPKQKEKVHLNIKDIVLKKKASAISCS</sequence>
<organism evidence="6 7">
    <name type="scientific">Laodelphax striatellus</name>
    <name type="common">Small brown planthopper</name>
    <name type="synonym">Delphax striatella</name>
    <dbReference type="NCBI Taxonomy" id="195883"/>
    <lineage>
        <taxon>Eukaryota</taxon>
        <taxon>Metazoa</taxon>
        <taxon>Ecdysozoa</taxon>
        <taxon>Arthropoda</taxon>
        <taxon>Hexapoda</taxon>
        <taxon>Insecta</taxon>
        <taxon>Pterygota</taxon>
        <taxon>Neoptera</taxon>
        <taxon>Paraneoptera</taxon>
        <taxon>Hemiptera</taxon>
        <taxon>Auchenorrhyncha</taxon>
        <taxon>Fulgoroidea</taxon>
        <taxon>Delphacidae</taxon>
        <taxon>Criomorphinae</taxon>
        <taxon>Laodelphax</taxon>
    </lineage>
</organism>
<evidence type="ECO:0000313" key="6">
    <source>
        <dbReference type="EMBL" id="RZF47546.1"/>
    </source>
</evidence>
<accession>A0A482XP81</accession>
<feature type="compositionally biased region" description="Basic and acidic residues" evidence="4">
    <location>
        <begin position="38"/>
        <end position="50"/>
    </location>
</feature>
<feature type="compositionally biased region" description="Low complexity" evidence="4">
    <location>
        <begin position="866"/>
        <end position="883"/>
    </location>
</feature>
<dbReference type="PANTHER" id="PTHR15109">
    <property type="entry name" value="AGAP004327-PA"/>
    <property type="match status" value="1"/>
</dbReference>
<feature type="region of interest" description="Disordered" evidence="4">
    <location>
        <begin position="828"/>
        <end position="853"/>
    </location>
</feature>
<gene>
    <name evidence="6" type="ORF">LSTR_LSTR009082</name>
</gene>
<feature type="compositionally biased region" description="Polar residues" evidence="4">
    <location>
        <begin position="979"/>
        <end position="992"/>
    </location>
</feature>
<feature type="domain" description="FAM193 C-terminal" evidence="5">
    <location>
        <begin position="1302"/>
        <end position="1358"/>
    </location>
</feature>
<comment type="caution">
    <text evidence="6">The sequence shown here is derived from an EMBL/GenBank/DDBJ whole genome shotgun (WGS) entry which is preliminary data.</text>
</comment>
<feature type="region of interest" description="Disordered" evidence="4">
    <location>
        <begin position="1"/>
        <end position="80"/>
    </location>
</feature>
<feature type="region of interest" description="Disordered" evidence="4">
    <location>
        <begin position="1130"/>
        <end position="1156"/>
    </location>
</feature>
<feature type="region of interest" description="Disordered" evidence="4">
    <location>
        <begin position="1168"/>
        <end position="1205"/>
    </location>
</feature>
<dbReference type="InterPro" id="IPR029717">
    <property type="entry name" value="FAM193"/>
</dbReference>
<protein>
    <recommendedName>
        <fullName evidence="5">FAM193 C-terminal domain-containing protein</fullName>
    </recommendedName>
</protein>
<feature type="compositionally biased region" description="Basic residues" evidence="4">
    <location>
        <begin position="632"/>
        <end position="645"/>
    </location>
</feature>
<feature type="compositionally biased region" description="Low complexity" evidence="4">
    <location>
        <begin position="584"/>
        <end position="614"/>
    </location>
</feature>
<feature type="region of interest" description="Disordered" evidence="4">
    <location>
        <begin position="1272"/>
        <end position="1295"/>
    </location>
</feature>
<feature type="compositionally biased region" description="Basic and acidic residues" evidence="4">
    <location>
        <begin position="70"/>
        <end position="80"/>
    </location>
</feature>
<feature type="compositionally biased region" description="Acidic residues" evidence="4">
    <location>
        <begin position="56"/>
        <end position="69"/>
    </location>
</feature>
<feature type="compositionally biased region" description="Basic residues" evidence="4">
    <location>
        <begin position="1282"/>
        <end position="1291"/>
    </location>
</feature>
<dbReference type="STRING" id="195883.A0A482XP81"/>
<evidence type="ECO:0000256" key="4">
    <source>
        <dbReference type="SAM" id="MobiDB-lite"/>
    </source>
</evidence>
<evidence type="ECO:0000256" key="2">
    <source>
        <dbReference type="ARBA" id="ARBA00022553"/>
    </source>
</evidence>
<feature type="compositionally biased region" description="Polar residues" evidence="4">
    <location>
        <begin position="1036"/>
        <end position="1060"/>
    </location>
</feature>
<dbReference type="Proteomes" id="UP000291343">
    <property type="component" value="Unassembled WGS sequence"/>
</dbReference>
<dbReference type="Pfam" id="PF15914">
    <property type="entry name" value="FAM193_C"/>
    <property type="match status" value="1"/>
</dbReference>
<feature type="region of interest" description="Disordered" evidence="4">
    <location>
        <begin position="504"/>
        <end position="699"/>
    </location>
</feature>
<keyword evidence="7" id="KW-1185">Reference proteome</keyword>